<organism evidence="2 3">
    <name type="scientific">Scytalidium lignicola</name>
    <name type="common">Hyphomycete</name>
    <dbReference type="NCBI Taxonomy" id="5539"/>
    <lineage>
        <taxon>Eukaryota</taxon>
        <taxon>Fungi</taxon>
        <taxon>Dikarya</taxon>
        <taxon>Ascomycota</taxon>
        <taxon>Pezizomycotina</taxon>
        <taxon>Leotiomycetes</taxon>
        <taxon>Leotiomycetes incertae sedis</taxon>
        <taxon>Scytalidium</taxon>
    </lineage>
</organism>
<protein>
    <recommendedName>
        <fullName evidence="1">Heterokaryon incompatibility domain-containing protein</fullName>
    </recommendedName>
</protein>
<dbReference type="PANTHER" id="PTHR33112">
    <property type="entry name" value="DOMAIN PROTEIN, PUTATIVE-RELATED"/>
    <property type="match status" value="1"/>
</dbReference>
<dbReference type="STRING" id="5539.A0A3E2HK69"/>
<keyword evidence="3" id="KW-1185">Reference proteome</keyword>
<dbReference type="EMBL" id="NCSJ02000030">
    <property type="protein sequence ID" value="RFU33808.1"/>
    <property type="molecule type" value="Genomic_DNA"/>
</dbReference>
<comment type="caution">
    <text evidence="2">The sequence shown here is derived from an EMBL/GenBank/DDBJ whole genome shotgun (WGS) entry which is preliminary data.</text>
</comment>
<dbReference type="OMA" id="CYDGNEM"/>
<evidence type="ECO:0000313" key="3">
    <source>
        <dbReference type="Proteomes" id="UP000258309"/>
    </source>
</evidence>
<name>A0A3E2HK69_SCYLI</name>
<feature type="non-terminal residue" evidence="2">
    <location>
        <position position="491"/>
    </location>
</feature>
<dbReference type="Proteomes" id="UP000258309">
    <property type="component" value="Unassembled WGS sequence"/>
</dbReference>
<dbReference type="OrthoDB" id="5125733at2759"/>
<dbReference type="Pfam" id="PF06985">
    <property type="entry name" value="HET"/>
    <property type="match status" value="1"/>
</dbReference>
<gene>
    <name evidence="2" type="ORF">B7463_g2572</name>
</gene>
<proteinExistence type="predicted"/>
<sequence>MPVGVQDAVTVCRRLKIPNLWVDSLCIIQNDKLAWLMDASEMDRIYLNSHLTIAALEPATCKSRFLGTQSFGEPNWQRHFVTNIRATADGPPLEVFIRSPPDYSSRKIEQCSLDQRGWRLKARPTVSKLHYLTTIGEKWAAEYPGEYEEAERNRRMTDMTKEFGHPRFVYERWRNLVSDYSQRALSQRKDKLSAIPGLAKIVRDGLQSPYEPLDKYLAGLWKREFHFDLAWRVITLASETASKKLEPKNEMGSQYRIPSWSWASVDGSVDFFFNGPVPNWNHTPEIVDCCKVESVVCHREYLDDETSAVTSGYAVLTADVAQVEYVPAGTKDKLVVFVRSKNLRSVKVFLDKPWEQGMGWSNTNSATMTTGYSDRQKREKFYCFKLFSWKVYIGKKEPPWEEHSMGPETIQQGMIGPDPWPEDIEGTETWQKYMIEPNSWREDDVDTWPQAMMGPETWFLLLKASLEVEETFERNGIGMAKWFISTSLPNI</sequence>
<dbReference type="InterPro" id="IPR010730">
    <property type="entry name" value="HET"/>
</dbReference>
<accession>A0A3E2HK69</accession>
<feature type="domain" description="Heterokaryon incompatibility" evidence="1">
    <location>
        <begin position="5"/>
        <end position="120"/>
    </location>
</feature>
<dbReference type="AlphaFoldDB" id="A0A3E2HK69"/>
<evidence type="ECO:0000259" key="1">
    <source>
        <dbReference type="Pfam" id="PF06985"/>
    </source>
</evidence>
<feature type="non-terminal residue" evidence="2">
    <location>
        <position position="1"/>
    </location>
</feature>
<dbReference type="PANTHER" id="PTHR33112:SF16">
    <property type="entry name" value="HETEROKARYON INCOMPATIBILITY DOMAIN-CONTAINING PROTEIN"/>
    <property type="match status" value="1"/>
</dbReference>
<reference evidence="2 3" key="1">
    <citation type="submission" date="2018-05" db="EMBL/GenBank/DDBJ databases">
        <title>Draft genome sequence of Scytalidium lignicola DSM 105466, a ubiquitous saprotrophic fungus.</title>
        <authorList>
            <person name="Buettner E."/>
            <person name="Gebauer A.M."/>
            <person name="Hofrichter M."/>
            <person name="Liers C."/>
            <person name="Kellner H."/>
        </authorList>
    </citation>
    <scope>NUCLEOTIDE SEQUENCE [LARGE SCALE GENOMIC DNA]</scope>
    <source>
        <strain evidence="2 3">DSM 105466</strain>
    </source>
</reference>
<evidence type="ECO:0000313" key="2">
    <source>
        <dbReference type="EMBL" id="RFU33808.1"/>
    </source>
</evidence>